<keyword evidence="3" id="KW-0106">Calcium</keyword>
<evidence type="ECO:0000256" key="2">
    <source>
        <dbReference type="ARBA" id="ARBA00011245"/>
    </source>
</evidence>
<dbReference type="Proteomes" id="UP001155182">
    <property type="component" value="Unassembled WGS sequence"/>
</dbReference>
<keyword evidence="5" id="KW-1185">Reference proteome</keyword>
<dbReference type="InterPro" id="IPR014718">
    <property type="entry name" value="GH-type_carb-bd"/>
</dbReference>
<sequence length="287" mass="33184">MFTLENNYLSIQVKTKGAELCSIFNKETQLEYLWQAGEAWPKHAPILFPIVGKLKDNTYLFNEKSFSLSQHGFARDMEFVLSSSSTDELVLTLNSSEATYEKYPFKFKLDIIYRLKDKALEVETRTTNLGPETMYFSIGFHPAFKIPLVDSTDYSDYYLEFNRTENIERWSIEGGLIGKPYHRVLQNENKLPLSNELFNADALVFKGLESDKISIKCQKTEHGLDFSFKNFPFLGIWAKPNANFVCLEPWHGIADEVESTMEFKNKEGIRSLLQNEQFTCGYEVLTF</sequence>
<dbReference type="AlphaFoldDB" id="A0A9X2F371"/>
<comment type="caution">
    <text evidence="4">The sequence shown here is derived from an EMBL/GenBank/DDBJ whole genome shotgun (WGS) entry which is preliminary data.</text>
</comment>
<dbReference type="GO" id="GO:0030246">
    <property type="term" value="F:carbohydrate binding"/>
    <property type="evidence" value="ECO:0007669"/>
    <property type="project" value="InterPro"/>
</dbReference>
<dbReference type="GO" id="GO:0016853">
    <property type="term" value="F:isomerase activity"/>
    <property type="evidence" value="ECO:0007669"/>
    <property type="project" value="InterPro"/>
</dbReference>
<comment type="cofactor">
    <cofactor evidence="1">
        <name>Ca(2+)</name>
        <dbReference type="ChEBI" id="CHEBI:29108"/>
    </cofactor>
</comment>
<dbReference type="SUPFAM" id="SSF74650">
    <property type="entry name" value="Galactose mutarotase-like"/>
    <property type="match status" value="1"/>
</dbReference>
<proteinExistence type="predicted"/>
<dbReference type="InterPro" id="IPR008183">
    <property type="entry name" value="Aldose_1/G6P_1-epimerase"/>
</dbReference>
<reference evidence="4" key="1">
    <citation type="submission" date="2022-06" db="EMBL/GenBank/DDBJ databases">
        <title>Solitalea sp. MAHUQ-68 isolated from rhizospheric soil.</title>
        <authorList>
            <person name="Huq M.A."/>
        </authorList>
    </citation>
    <scope>NUCLEOTIDE SEQUENCE</scope>
    <source>
        <strain evidence="4">MAHUQ-68</strain>
    </source>
</reference>
<accession>A0A9X2F371</accession>
<evidence type="ECO:0000256" key="3">
    <source>
        <dbReference type="ARBA" id="ARBA00022837"/>
    </source>
</evidence>
<organism evidence="4 5">
    <name type="scientific">Solitalea agri</name>
    <dbReference type="NCBI Taxonomy" id="2953739"/>
    <lineage>
        <taxon>Bacteria</taxon>
        <taxon>Pseudomonadati</taxon>
        <taxon>Bacteroidota</taxon>
        <taxon>Sphingobacteriia</taxon>
        <taxon>Sphingobacteriales</taxon>
        <taxon>Sphingobacteriaceae</taxon>
        <taxon>Solitalea</taxon>
    </lineage>
</organism>
<dbReference type="CDD" id="cd09024">
    <property type="entry name" value="Aldose_epim_lacX"/>
    <property type="match status" value="1"/>
</dbReference>
<dbReference type="PANTHER" id="PTHR11122:SF13">
    <property type="entry name" value="GLUCOSE-6-PHOSPHATE 1-EPIMERASE"/>
    <property type="match status" value="1"/>
</dbReference>
<name>A0A9X2F371_9SPHI</name>
<gene>
    <name evidence="4" type="ORF">NF867_01520</name>
</gene>
<evidence type="ECO:0000256" key="1">
    <source>
        <dbReference type="ARBA" id="ARBA00001913"/>
    </source>
</evidence>
<evidence type="ECO:0000313" key="5">
    <source>
        <dbReference type="Proteomes" id="UP001155182"/>
    </source>
</evidence>
<comment type="subunit">
    <text evidence="2">Monomer.</text>
</comment>
<dbReference type="GO" id="GO:0005975">
    <property type="term" value="P:carbohydrate metabolic process"/>
    <property type="evidence" value="ECO:0007669"/>
    <property type="project" value="InterPro"/>
</dbReference>
<dbReference type="EMBL" id="JAMWYS010000006">
    <property type="protein sequence ID" value="MCO4291541.1"/>
    <property type="molecule type" value="Genomic_DNA"/>
</dbReference>
<dbReference type="Gene3D" id="2.70.98.10">
    <property type="match status" value="1"/>
</dbReference>
<protein>
    <submittedName>
        <fullName evidence="4">Aldose 1-epimerase family protein</fullName>
    </submittedName>
</protein>
<dbReference type="RefSeq" id="WP_252585778.1">
    <property type="nucleotide sequence ID" value="NZ_JAMWYS010000006.1"/>
</dbReference>
<dbReference type="InterPro" id="IPR037481">
    <property type="entry name" value="LacX"/>
</dbReference>
<evidence type="ECO:0000313" key="4">
    <source>
        <dbReference type="EMBL" id="MCO4291541.1"/>
    </source>
</evidence>
<dbReference type="Pfam" id="PF01263">
    <property type="entry name" value="Aldose_epim"/>
    <property type="match status" value="1"/>
</dbReference>
<dbReference type="InterPro" id="IPR011013">
    <property type="entry name" value="Gal_mutarotase_sf_dom"/>
</dbReference>
<dbReference type="PANTHER" id="PTHR11122">
    <property type="entry name" value="APOSPORY-ASSOCIATED PROTEIN C-RELATED"/>
    <property type="match status" value="1"/>
</dbReference>